<name>X1U744_9ZZZZ</name>
<feature type="domain" description="Polyphosphate kinase N-terminal" evidence="1">
    <location>
        <begin position="1"/>
        <end position="76"/>
    </location>
</feature>
<dbReference type="GO" id="GO:0008976">
    <property type="term" value="F:polyphosphate kinase activity"/>
    <property type="evidence" value="ECO:0007669"/>
    <property type="project" value="InterPro"/>
</dbReference>
<accession>X1U744</accession>
<gene>
    <name evidence="2" type="ORF">S12H4_39562</name>
</gene>
<dbReference type="InterPro" id="IPR036830">
    <property type="entry name" value="PP_kinase_middle_dom_sf"/>
</dbReference>
<dbReference type="InterPro" id="IPR036832">
    <property type="entry name" value="PPK_N_dom_sf"/>
</dbReference>
<evidence type="ECO:0000259" key="1">
    <source>
        <dbReference type="Pfam" id="PF13089"/>
    </source>
</evidence>
<dbReference type="SUPFAM" id="SSF140356">
    <property type="entry name" value="PPK N-terminal domain-like"/>
    <property type="match status" value="1"/>
</dbReference>
<dbReference type="Gene3D" id="1.20.58.310">
    <property type="entry name" value="Polyphosphate kinase N-terminal domain"/>
    <property type="match status" value="1"/>
</dbReference>
<dbReference type="InterPro" id="IPR003414">
    <property type="entry name" value="PP_kinase"/>
</dbReference>
<protein>
    <recommendedName>
        <fullName evidence="1">Polyphosphate kinase N-terminal domain-containing protein</fullName>
    </recommendedName>
</protein>
<dbReference type="EMBL" id="BARW01023916">
    <property type="protein sequence ID" value="GAI88124.1"/>
    <property type="molecule type" value="Genomic_DNA"/>
</dbReference>
<dbReference type="InterPro" id="IPR025198">
    <property type="entry name" value="PPK_N_dom"/>
</dbReference>
<organism evidence="2">
    <name type="scientific">marine sediment metagenome</name>
    <dbReference type="NCBI Taxonomy" id="412755"/>
    <lineage>
        <taxon>unclassified sequences</taxon>
        <taxon>metagenomes</taxon>
        <taxon>ecological metagenomes</taxon>
    </lineage>
</organism>
<dbReference type="Gene3D" id="3.30.1840.10">
    <property type="entry name" value="Polyphosphate kinase middle domain"/>
    <property type="match status" value="1"/>
</dbReference>
<dbReference type="PANTHER" id="PTHR30218:SF0">
    <property type="entry name" value="POLYPHOSPHATE KINASE"/>
    <property type="match status" value="1"/>
</dbReference>
<dbReference type="GO" id="GO:0006799">
    <property type="term" value="P:polyphosphate biosynthetic process"/>
    <property type="evidence" value="ECO:0007669"/>
    <property type="project" value="InterPro"/>
</dbReference>
<dbReference type="PANTHER" id="PTHR30218">
    <property type="entry name" value="POLYPHOSPHATE KINASE"/>
    <property type="match status" value="1"/>
</dbReference>
<comment type="caution">
    <text evidence="2">The sequence shown here is derived from an EMBL/GenBank/DDBJ whole genome shotgun (WGS) entry which is preliminary data.</text>
</comment>
<dbReference type="GO" id="GO:0009358">
    <property type="term" value="C:polyphosphate kinase complex"/>
    <property type="evidence" value="ECO:0007669"/>
    <property type="project" value="InterPro"/>
</dbReference>
<dbReference type="SUPFAM" id="SSF143724">
    <property type="entry name" value="PHP14-like"/>
    <property type="match status" value="1"/>
</dbReference>
<sequence>MRFLGIFSNNQDEFFKVRVASVKRMKEFEPEAKKIIGGNPQKILNKIQERVISQGKEFDKIYKDIVSELEKENIYIINESQLDKNQQHFVNHYFHENVLPALSPKFTPVSTISFIPELAIILTFSKVFEID</sequence>
<proteinExistence type="predicted"/>
<dbReference type="Pfam" id="PF13089">
    <property type="entry name" value="PP_kinase_N"/>
    <property type="match status" value="1"/>
</dbReference>
<reference evidence="2" key="1">
    <citation type="journal article" date="2014" name="Front. Microbiol.">
        <title>High frequency of phylogenetically diverse reductive dehalogenase-homologous genes in deep subseafloor sedimentary metagenomes.</title>
        <authorList>
            <person name="Kawai M."/>
            <person name="Futagami T."/>
            <person name="Toyoda A."/>
            <person name="Takaki Y."/>
            <person name="Nishi S."/>
            <person name="Hori S."/>
            <person name="Arai W."/>
            <person name="Tsubouchi T."/>
            <person name="Morono Y."/>
            <person name="Uchiyama I."/>
            <person name="Ito T."/>
            <person name="Fujiyama A."/>
            <person name="Inagaki F."/>
            <person name="Takami H."/>
        </authorList>
    </citation>
    <scope>NUCLEOTIDE SEQUENCE</scope>
    <source>
        <strain evidence="2">Expedition CK06-06</strain>
    </source>
</reference>
<evidence type="ECO:0000313" key="2">
    <source>
        <dbReference type="EMBL" id="GAI88124.1"/>
    </source>
</evidence>
<dbReference type="AlphaFoldDB" id="X1U744"/>